<evidence type="ECO:0000256" key="5">
    <source>
        <dbReference type="ARBA" id="ARBA00023242"/>
    </source>
</evidence>
<name>A0A9N9GHS8_9GLOM</name>
<feature type="compositionally biased region" description="Acidic residues" evidence="6">
    <location>
        <begin position="1"/>
        <end position="10"/>
    </location>
</feature>
<feature type="region of interest" description="Disordered" evidence="6">
    <location>
        <begin position="387"/>
        <end position="406"/>
    </location>
</feature>
<evidence type="ECO:0000256" key="4">
    <source>
        <dbReference type="ARBA" id="ARBA00022833"/>
    </source>
</evidence>
<keyword evidence="4" id="KW-0862">Zinc</keyword>
<evidence type="ECO:0000313" key="8">
    <source>
        <dbReference type="Proteomes" id="UP000789342"/>
    </source>
</evidence>
<dbReference type="GO" id="GO:0005634">
    <property type="term" value="C:nucleus"/>
    <property type="evidence" value="ECO:0007669"/>
    <property type="project" value="UniProtKB-SubCell"/>
</dbReference>
<evidence type="ECO:0000313" key="7">
    <source>
        <dbReference type="EMBL" id="CAG8611363.1"/>
    </source>
</evidence>
<sequence length="539" mass="63028">MSDNEYDEISQTESLHATESSRESESSHVAEILHITERLEDEQDSQRQSTQRNTRQIIQQNTQQQQSTQQKHKRHKTTKTTSKCWKYFKKTEKKTICQFKIQKKNEEESICGKSFKYLPGWSTSNMNLHLADEHDLVEFQRENKNHTKALNSQKTIADMLHIAPHKGIKKTKIHRAVVEWLIVDNLPLDTINGEGFRRFMLQIDPGFRRPSYKALKKEISFGNTNARNQIYELLEKSSEMVSLTTDLWTARNGTGYIGITAHWLSKEFELNEILLCLEPMPYPHTSRAIREFLIQKVQDFNLQDKILCVVTDNGSNMVAAIRDWDGVERLPCTAHTLQLSVNHALKKNHQQIHRIRELVKFFDSPKQSQRLDAAQIEISKQKRRNNVPSYDPILSDDSDYDGDSEDVENEVATNYPIDKFIPILKNVKDVPTRWNSKYRSWKRLIQLQPAIRWLSATLPFRDDPDARKDGRKLQQLVLREEEWSFVQRLLEILEPFDSATEYFSAGRYPTIAFIHPLMEAMKFHYAQSANFDENGYENE</sequence>
<keyword evidence="8" id="KW-1185">Reference proteome</keyword>
<comment type="subcellular location">
    <subcellularLocation>
        <location evidence="1">Nucleus</location>
    </subcellularLocation>
</comment>
<dbReference type="InterPro" id="IPR012337">
    <property type="entry name" value="RNaseH-like_sf"/>
</dbReference>
<feature type="region of interest" description="Disordered" evidence="6">
    <location>
        <begin position="1"/>
        <end position="77"/>
    </location>
</feature>
<organism evidence="7 8">
    <name type="scientific">Acaulospora morrowiae</name>
    <dbReference type="NCBI Taxonomy" id="94023"/>
    <lineage>
        <taxon>Eukaryota</taxon>
        <taxon>Fungi</taxon>
        <taxon>Fungi incertae sedis</taxon>
        <taxon>Mucoromycota</taxon>
        <taxon>Glomeromycotina</taxon>
        <taxon>Glomeromycetes</taxon>
        <taxon>Diversisporales</taxon>
        <taxon>Acaulosporaceae</taxon>
        <taxon>Acaulospora</taxon>
    </lineage>
</organism>
<keyword evidence="3" id="KW-0863">Zinc-finger</keyword>
<dbReference type="SMART" id="SM00614">
    <property type="entry name" value="ZnF_BED"/>
    <property type="match status" value="1"/>
</dbReference>
<dbReference type="SUPFAM" id="SSF140996">
    <property type="entry name" value="Hermes dimerisation domain"/>
    <property type="match status" value="1"/>
</dbReference>
<evidence type="ECO:0000256" key="1">
    <source>
        <dbReference type="ARBA" id="ARBA00004123"/>
    </source>
</evidence>
<feature type="compositionally biased region" description="Basic and acidic residues" evidence="6">
    <location>
        <begin position="19"/>
        <end position="28"/>
    </location>
</feature>
<feature type="non-terminal residue" evidence="7">
    <location>
        <position position="539"/>
    </location>
</feature>
<dbReference type="AlphaFoldDB" id="A0A9N9GHS8"/>
<dbReference type="InterPro" id="IPR052035">
    <property type="entry name" value="ZnF_BED_domain_contain"/>
</dbReference>
<dbReference type="PANTHER" id="PTHR46481">
    <property type="entry name" value="ZINC FINGER BED DOMAIN-CONTAINING PROTEIN 4"/>
    <property type="match status" value="1"/>
</dbReference>
<comment type="caution">
    <text evidence="7">The sequence shown here is derived from an EMBL/GenBank/DDBJ whole genome shotgun (WGS) entry which is preliminary data.</text>
</comment>
<proteinExistence type="predicted"/>
<keyword evidence="2" id="KW-0479">Metal-binding</keyword>
<dbReference type="OrthoDB" id="2404704at2759"/>
<evidence type="ECO:0000256" key="3">
    <source>
        <dbReference type="ARBA" id="ARBA00022771"/>
    </source>
</evidence>
<dbReference type="SUPFAM" id="SSF53098">
    <property type="entry name" value="Ribonuclease H-like"/>
    <property type="match status" value="1"/>
</dbReference>
<dbReference type="Proteomes" id="UP000789342">
    <property type="component" value="Unassembled WGS sequence"/>
</dbReference>
<feature type="compositionally biased region" description="Low complexity" evidence="6">
    <location>
        <begin position="46"/>
        <end position="69"/>
    </location>
</feature>
<dbReference type="EMBL" id="CAJVPV010006857">
    <property type="protein sequence ID" value="CAG8611363.1"/>
    <property type="molecule type" value="Genomic_DNA"/>
</dbReference>
<evidence type="ECO:0000256" key="2">
    <source>
        <dbReference type="ARBA" id="ARBA00022723"/>
    </source>
</evidence>
<accession>A0A9N9GHS8</accession>
<feature type="compositionally biased region" description="Acidic residues" evidence="6">
    <location>
        <begin position="394"/>
        <end position="406"/>
    </location>
</feature>
<dbReference type="PANTHER" id="PTHR46481:SF10">
    <property type="entry name" value="ZINC FINGER BED DOMAIN-CONTAINING PROTEIN 39"/>
    <property type="match status" value="1"/>
</dbReference>
<evidence type="ECO:0000256" key="6">
    <source>
        <dbReference type="SAM" id="MobiDB-lite"/>
    </source>
</evidence>
<dbReference type="GO" id="GO:0008270">
    <property type="term" value="F:zinc ion binding"/>
    <property type="evidence" value="ECO:0007669"/>
    <property type="project" value="UniProtKB-KW"/>
</dbReference>
<gene>
    <name evidence="7" type="ORF">AMORRO_LOCUS8233</name>
</gene>
<reference evidence="7" key="1">
    <citation type="submission" date="2021-06" db="EMBL/GenBank/DDBJ databases">
        <authorList>
            <person name="Kallberg Y."/>
            <person name="Tangrot J."/>
            <person name="Rosling A."/>
        </authorList>
    </citation>
    <scope>NUCLEOTIDE SEQUENCE</scope>
    <source>
        <strain evidence="7">CL551</strain>
    </source>
</reference>
<keyword evidence="5" id="KW-0539">Nucleus</keyword>
<protein>
    <submittedName>
        <fullName evidence="7">12357_t:CDS:1</fullName>
    </submittedName>
</protein>